<evidence type="ECO:0008006" key="4">
    <source>
        <dbReference type="Google" id="ProtNLM"/>
    </source>
</evidence>
<protein>
    <recommendedName>
        <fullName evidence="4">Battenin</fullName>
    </recommendedName>
</protein>
<reference evidence="2 3" key="1">
    <citation type="journal article" date="2021" name="Elife">
        <title>Chloroplast acquisition without the gene transfer in kleptoplastic sea slugs, Plakobranchus ocellatus.</title>
        <authorList>
            <person name="Maeda T."/>
            <person name="Takahashi S."/>
            <person name="Yoshida T."/>
            <person name="Shimamura S."/>
            <person name="Takaki Y."/>
            <person name="Nagai Y."/>
            <person name="Toyoda A."/>
            <person name="Suzuki Y."/>
            <person name="Arimoto A."/>
            <person name="Ishii H."/>
            <person name="Satoh N."/>
            <person name="Nishiyama T."/>
            <person name="Hasebe M."/>
            <person name="Maruyama T."/>
            <person name="Minagawa J."/>
            <person name="Obokata J."/>
            <person name="Shigenobu S."/>
        </authorList>
    </citation>
    <scope>NUCLEOTIDE SEQUENCE [LARGE SCALE GENOMIC DNA]</scope>
</reference>
<feature type="transmembrane region" description="Helical" evidence="1">
    <location>
        <begin position="6"/>
        <end position="24"/>
    </location>
</feature>
<sequence length="130" mass="13992">MGRPVLGELSNVVLMLLGLNYGCGINATTRLVFLFSCGALSSQSICSLVAKHFAIGKDPVQGYCIATAEVFGMATRLFSSKSLPDCRTCRTDRASQGKTCMPWVTWILIVMCAAAAFRALPRLCSSFSIQ</sequence>
<dbReference type="EMBL" id="BLXT01006818">
    <property type="protein sequence ID" value="GFO33661.1"/>
    <property type="molecule type" value="Genomic_DNA"/>
</dbReference>
<evidence type="ECO:0000256" key="1">
    <source>
        <dbReference type="SAM" id="Phobius"/>
    </source>
</evidence>
<feature type="transmembrane region" description="Helical" evidence="1">
    <location>
        <begin position="100"/>
        <end position="120"/>
    </location>
</feature>
<accession>A0AAV4CP66</accession>
<gene>
    <name evidence="2" type="ORF">PoB_006016600</name>
</gene>
<dbReference type="AlphaFoldDB" id="A0AAV4CP66"/>
<evidence type="ECO:0000313" key="3">
    <source>
        <dbReference type="Proteomes" id="UP000735302"/>
    </source>
</evidence>
<comment type="caution">
    <text evidence="2">The sequence shown here is derived from an EMBL/GenBank/DDBJ whole genome shotgun (WGS) entry which is preliminary data.</text>
</comment>
<keyword evidence="1" id="KW-0472">Membrane</keyword>
<proteinExistence type="predicted"/>
<dbReference type="Proteomes" id="UP000735302">
    <property type="component" value="Unassembled WGS sequence"/>
</dbReference>
<keyword evidence="3" id="KW-1185">Reference proteome</keyword>
<keyword evidence="1" id="KW-0812">Transmembrane</keyword>
<keyword evidence="1" id="KW-1133">Transmembrane helix</keyword>
<evidence type="ECO:0000313" key="2">
    <source>
        <dbReference type="EMBL" id="GFO33661.1"/>
    </source>
</evidence>
<name>A0AAV4CP66_9GAST</name>
<organism evidence="2 3">
    <name type="scientific">Plakobranchus ocellatus</name>
    <dbReference type="NCBI Taxonomy" id="259542"/>
    <lineage>
        <taxon>Eukaryota</taxon>
        <taxon>Metazoa</taxon>
        <taxon>Spiralia</taxon>
        <taxon>Lophotrochozoa</taxon>
        <taxon>Mollusca</taxon>
        <taxon>Gastropoda</taxon>
        <taxon>Heterobranchia</taxon>
        <taxon>Euthyneura</taxon>
        <taxon>Panpulmonata</taxon>
        <taxon>Sacoglossa</taxon>
        <taxon>Placobranchoidea</taxon>
        <taxon>Plakobranchidae</taxon>
        <taxon>Plakobranchus</taxon>
    </lineage>
</organism>